<dbReference type="InterPro" id="IPR013249">
    <property type="entry name" value="RNA_pol_sigma70_r4_t2"/>
</dbReference>
<comment type="similarity">
    <text evidence="1">Belongs to the sigma-70 factor family. ECF subfamily.</text>
</comment>
<dbReference type="Pfam" id="PF04542">
    <property type="entry name" value="Sigma70_r2"/>
    <property type="match status" value="1"/>
</dbReference>
<evidence type="ECO:0000259" key="5">
    <source>
        <dbReference type="Pfam" id="PF04542"/>
    </source>
</evidence>
<proteinExistence type="inferred from homology"/>
<dbReference type="Pfam" id="PF08281">
    <property type="entry name" value="Sigma70_r4_2"/>
    <property type="match status" value="1"/>
</dbReference>
<dbReference type="Gene3D" id="1.10.1740.10">
    <property type="match status" value="1"/>
</dbReference>
<dbReference type="InterPro" id="IPR013324">
    <property type="entry name" value="RNA_pol_sigma_r3/r4-like"/>
</dbReference>
<reference evidence="8" key="2">
    <citation type="submission" date="2016-04" db="EMBL/GenBank/DDBJ databases">
        <title>First Complete Genome Sequence of a Subdivision 6 Acidobacterium.</title>
        <authorList>
            <person name="Huang S."/>
            <person name="Vieira S."/>
            <person name="Bunk B."/>
            <person name="Riedel T."/>
            <person name="Sproeer C."/>
            <person name="Overmann J."/>
        </authorList>
    </citation>
    <scope>NUCLEOTIDE SEQUENCE [LARGE SCALE GENOMIC DNA]</scope>
    <source>
        <strain evidence="8">DSM 100886 HEG_-6_39</strain>
    </source>
</reference>
<dbReference type="GO" id="GO:0016987">
    <property type="term" value="F:sigma factor activity"/>
    <property type="evidence" value="ECO:0007669"/>
    <property type="project" value="UniProtKB-KW"/>
</dbReference>
<sequence length="200" mass="22273">MTDEELVARAQGGMPDAWAELVHRHHGAVFRTAHAALVSSADADDAAQEAWIAAWKALGEFRGRSSFRTWLLAIAWRKALDRRRGVAGWMRMLRIERGEDDDGRSVELTATGIDAETTALDRTARARLKTLVKGLPRAHRDALLLVATQELTYAEAAALLDAPVGTVKWRVSDARRLLRERMQRQDAGLRKSAIGLRRDT</sequence>
<dbReference type="SUPFAM" id="SSF88659">
    <property type="entry name" value="Sigma3 and sigma4 domains of RNA polymerase sigma factors"/>
    <property type="match status" value="1"/>
</dbReference>
<keyword evidence="3" id="KW-0731">Sigma factor</keyword>
<dbReference type="Proteomes" id="UP000076079">
    <property type="component" value="Chromosome"/>
</dbReference>
<keyword evidence="2" id="KW-0805">Transcription regulation</keyword>
<dbReference type="KEGG" id="abac:LuPra_04248"/>
<reference evidence="7 8" key="1">
    <citation type="journal article" date="2016" name="Genome Announc.">
        <title>First Complete Genome Sequence of a Subdivision 6 Acidobacterium Strain.</title>
        <authorList>
            <person name="Huang S."/>
            <person name="Vieira S."/>
            <person name="Bunk B."/>
            <person name="Riedel T."/>
            <person name="Sproer C."/>
            <person name="Overmann J."/>
        </authorList>
    </citation>
    <scope>NUCLEOTIDE SEQUENCE [LARGE SCALE GENOMIC DNA]</scope>
    <source>
        <strain evidence="8">DSM 100886 HEG_-6_39</strain>
    </source>
</reference>
<keyword evidence="4" id="KW-0804">Transcription</keyword>
<evidence type="ECO:0000256" key="3">
    <source>
        <dbReference type="ARBA" id="ARBA00023082"/>
    </source>
</evidence>
<dbReference type="NCBIfam" id="TIGR02937">
    <property type="entry name" value="sigma70-ECF"/>
    <property type="match status" value="1"/>
</dbReference>
<evidence type="ECO:0000259" key="6">
    <source>
        <dbReference type="Pfam" id="PF08281"/>
    </source>
</evidence>
<dbReference type="InterPro" id="IPR014284">
    <property type="entry name" value="RNA_pol_sigma-70_dom"/>
</dbReference>
<evidence type="ECO:0000256" key="2">
    <source>
        <dbReference type="ARBA" id="ARBA00023015"/>
    </source>
</evidence>
<dbReference type="InterPro" id="IPR013325">
    <property type="entry name" value="RNA_pol_sigma_r2"/>
</dbReference>
<evidence type="ECO:0000313" key="7">
    <source>
        <dbReference type="EMBL" id="AMY11004.1"/>
    </source>
</evidence>
<dbReference type="STRING" id="1855912.LuPra_04248"/>
<evidence type="ECO:0000313" key="8">
    <source>
        <dbReference type="Proteomes" id="UP000076079"/>
    </source>
</evidence>
<dbReference type="GO" id="GO:0003677">
    <property type="term" value="F:DNA binding"/>
    <property type="evidence" value="ECO:0007669"/>
    <property type="project" value="InterPro"/>
</dbReference>
<dbReference type="InterPro" id="IPR007627">
    <property type="entry name" value="RNA_pol_sigma70_r2"/>
</dbReference>
<protein>
    <submittedName>
        <fullName evidence="7">Sigma-24</fullName>
    </submittedName>
</protein>
<keyword evidence="8" id="KW-1185">Reference proteome</keyword>
<dbReference type="GO" id="GO:0006352">
    <property type="term" value="P:DNA-templated transcription initiation"/>
    <property type="evidence" value="ECO:0007669"/>
    <property type="project" value="InterPro"/>
</dbReference>
<organism evidence="7 8">
    <name type="scientific">Luteitalea pratensis</name>
    <dbReference type="NCBI Taxonomy" id="1855912"/>
    <lineage>
        <taxon>Bacteria</taxon>
        <taxon>Pseudomonadati</taxon>
        <taxon>Acidobacteriota</taxon>
        <taxon>Vicinamibacteria</taxon>
        <taxon>Vicinamibacterales</taxon>
        <taxon>Vicinamibacteraceae</taxon>
        <taxon>Luteitalea</taxon>
    </lineage>
</organism>
<dbReference type="PANTHER" id="PTHR43133">
    <property type="entry name" value="RNA POLYMERASE ECF-TYPE SIGMA FACTO"/>
    <property type="match status" value="1"/>
</dbReference>
<dbReference type="AlphaFoldDB" id="A0A143PT64"/>
<dbReference type="InterPro" id="IPR036388">
    <property type="entry name" value="WH-like_DNA-bd_sf"/>
</dbReference>
<dbReference type="CDD" id="cd06171">
    <property type="entry name" value="Sigma70_r4"/>
    <property type="match status" value="1"/>
</dbReference>
<gene>
    <name evidence="7" type="primary">rpoE_2</name>
    <name evidence="7" type="ORF">LuPra_04248</name>
</gene>
<evidence type="ECO:0000256" key="1">
    <source>
        <dbReference type="ARBA" id="ARBA00010641"/>
    </source>
</evidence>
<feature type="domain" description="RNA polymerase sigma factor 70 region 4 type 2" evidence="6">
    <location>
        <begin position="127"/>
        <end position="178"/>
    </location>
</feature>
<dbReference type="InterPro" id="IPR039425">
    <property type="entry name" value="RNA_pol_sigma-70-like"/>
</dbReference>
<dbReference type="PANTHER" id="PTHR43133:SF51">
    <property type="entry name" value="RNA POLYMERASE SIGMA FACTOR"/>
    <property type="match status" value="1"/>
</dbReference>
<name>A0A143PT64_LUTPR</name>
<feature type="domain" description="RNA polymerase sigma-70 region 2" evidence="5">
    <location>
        <begin position="21"/>
        <end position="84"/>
    </location>
</feature>
<evidence type="ECO:0000256" key="4">
    <source>
        <dbReference type="ARBA" id="ARBA00023163"/>
    </source>
</evidence>
<accession>A0A143PT64</accession>
<dbReference type="EMBL" id="CP015136">
    <property type="protein sequence ID" value="AMY11004.1"/>
    <property type="molecule type" value="Genomic_DNA"/>
</dbReference>
<dbReference type="SUPFAM" id="SSF88946">
    <property type="entry name" value="Sigma2 domain of RNA polymerase sigma factors"/>
    <property type="match status" value="1"/>
</dbReference>
<dbReference type="Gene3D" id="1.10.10.10">
    <property type="entry name" value="Winged helix-like DNA-binding domain superfamily/Winged helix DNA-binding domain"/>
    <property type="match status" value="1"/>
</dbReference>